<dbReference type="Pfam" id="PF00404">
    <property type="entry name" value="Dockerin_1"/>
    <property type="match status" value="1"/>
</dbReference>
<dbReference type="GO" id="GO:0000272">
    <property type="term" value="P:polysaccharide catabolic process"/>
    <property type="evidence" value="ECO:0007669"/>
    <property type="project" value="InterPro"/>
</dbReference>
<organism evidence="1">
    <name type="scientific">marine sediment metagenome</name>
    <dbReference type="NCBI Taxonomy" id="412755"/>
    <lineage>
        <taxon>unclassified sequences</taxon>
        <taxon>metagenomes</taxon>
        <taxon>ecological metagenomes</taxon>
    </lineage>
</organism>
<dbReference type="PROSITE" id="PS00018">
    <property type="entry name" value="EF_HAND_1"/>
    <property type="match status" value="1"/>
</dbReference>
<evidence type="ECO:0008006" key="2">
    <source>
        <dbReference type="Google" id="ProtNLM"/>
    </source>
</evidence>
<dbReference type="EMBL" id="BARU01011535">
    <property type="protein sequence ID" value="GAH31598.1"/>
    <property type="molecule type" value="Genomic_DNA"/>
</dbReference>
<dbReference type="InterPro" id="IPR036439">
    <property type="entry name" value="Dockerin_dom_sf"/>
</dbReference>
<dbReference type="SUPFAM" id="SSF63446">
    <property type="entry name" value="Type I dockerin domain"/>
    <property type="match status" value="1"/>
</dbReference>
<gene>
    <name evidence="1" type="ORF">S03H2_21618</name>
</gene>
<dbReference type="GO" id="GO:0004553">
    <property type="term" value="F:hydrolase activity, hydrolyzing O-glycosyl compounds"/>
    <property type="evidence" value="ECO:0007669"/>
    <property type="project" value="InterPro"/>
</dbReference>
<comment type="caution">
    <text evidence="1">The sequence shown here is derived from an EMBL/GenBank/DDBJ whole genome shotgun (WGS) entry which is preliminary data.</text>
</comment>
<dbReference type="InterPro" id="IPR011042">
    <property type="entry name" value="6-blade_b-propeller_TolB-like"/>
</dbReference>
<accession>X1GEZ8</accession>
<protein>
    <recommendedName>
        <fullName evidence="2">Dockerin domain-containing protein</fullName>
    </recommendedName>
</protein>
<dbReference type="InterPro" id="IPR002105">
    <property type="entry name" value="Dockerin_1_rpt"/>
</dbReference>
<name>X1GEZ8_9ZZZZ</name>
<reference evidence="1" key="1">
    <citation type="journal article" date="2014" name="Front. Microbiol.">
        <title>High frequency of phylogenetically diverse reductive dehalogenase-homologous genes in deep subseafloor sedimentary metagenomes.</title>
        <authorList>
            <person name="Kawai M."/>
            <person name="Futagami T."/>
            <person name="Toyoda A."/>
            <person name="Takaki Y."/>
            <person name="Nishi S."/>
            <person name="Hori S."/>
            <person name="Arai W."/>
            <person name="Tsubouchi T."/>
            <person name="Morono Y."/>
            <person name="Uchiyama I."/>
            <person name="Ito T."/>
            <person name="Fujiyama A."/>
            <person name="Inagaki F."/>
            <person name="Takami H."/>
        </authorList>
    </citation>
    <scope>NUCLEOTIDE SEQUENCE</scope>
    <source>
        <strain evidence="1">Expedition CK06-06</strain>
    </source>
</reference>
<proteinExistence type="predicted"/>
<feature type="non-terminal residue" evidence="1">
    <location>
        <position position="1"/>
    </location>
</feature>
<dbReference type="Gene3D" id="2.120.10.30">
    <property type="entry name" value="TolB, C-terminal domain"/>
    <property type="match status" value="1"/>
</dbReference>
<dbReference type="Gene3D" id="1.10.1330.10">
    <property type="entry name" value="Dockerin domain"/>
    <property type="match status" value="1"/>
</dbReference>
<dbReference type="AlphaFoldDB" id="X1GEZ8"/>
<sequence>KVQRANLDGTGTEDLFGPAEGLDRPHGLLLDKKAAKIYWSDTRTYAIHRGNMDGSGSVENIVTGLDAPWAMVLILIRPDIDRNGTVDMADLAVFAAHWQNTNCNIQNNWCDGADLTGDGVVNRNDLAEFVGHWLEGLL</sequence>
<dbReference type="SUPFAM" id="SSF63829">
    <property type="entry name" value="Calcium-dependent phosphotriesterase"/>
    <property type="match status" value="1"/>
</dbReference>
<evidence type="ECO:0000313" key="1">
    <source>
        <dbReference type="EMBL" id="GAH31598.1"/>
    </source>
</evidence>
<dbReference type="InterPro" id="IPR018247">
    <property type="entry name" value="EF_Hand_1_Ca_BS"/>
</dbReference>